<keyword evidence="2" id="KW-1185">Reference proteome</keyword>
<dbReference type="Proteomes" id="UP001144280">
    <property type="component" value="Unassembled WGS sequence"/>
</dbReference>
<evidence type="ECO:0000313" key="1">
    <source>
        <dbReference type="EMBL" id="GLI01560.1"/>
    </source>
</evidence>
<dbReference type="EMBL" id="BSDI01000046">
    <property type="protein sequence ID" value="GLI01560.1"/>
    <property type="molecule type" value="Genomic_DNA"/>
</dbReference>
<accession>A0ABQ5R4E8</accession>
<proteinExistence type="predicted"/>
<gene>
    <name evidence="1" type="ORF">Pa4123_68360</name>
</gene>
<comment type="caution">
    <text evidence="1">The sequence shown here is derived from an EMBL/GenBank/DDBJ whole genome shotgun (WGS) entry which is preliminary data.</text>
</comment>
<evidence type="ECO:0008006" key="3">
    <source>
        <dbReference type="Google" id="ProtNLM"/>
    </source>
</evidence>
<name>A0ABQ5R4E8_9ACTN</name>
<evidence type="ECO:0000313" key="2">
    <source>
        <dbReference type="Proteomes" id="UP001144280"/>
    </source>
</evidence>
<organism evidence="1 2">
    <name type="scientific">Phytohabitans aurantiacus</name>
    <dbReference type="NCBI Taxonomy" id="3016789"/>
    <lineage>
        <taxon>Bacteria</taxon>
        <taxon>Bacillati</taxon>
        <taxon>Actinomycetota</taxon>
        <taxon>Actinomycetes</taxon>
        <taxon>Micromonosporales</taxon>
        <taxon>Micromonosporaceae</taxon>
    </lineage>
</organism>
<reference evidence="1" key="1">
    <citation type="submission" date="2022-12" db="EMBL/GenBank/DDBJ databases">
        <title>New Phytohabitans aurantiacus sp. RD004123 nov., an actinomycete isolated from soil.</title>
        <authorList>
            <person name="Triningsih D.W."/>
            <person name="Harunari E."/>
            <person name="Igarashi Y."/>
        </authorList>
    </citation>
    <scope>NUCLEOTIDE SEQUENCE</scope>
    <source>
        <strain evidence="1">RD004123</strain>
    </source>
</reference>
<protein>
    <recommendedName>
        <fullName evidence="3">Chaplin domain-containing protein</fullName>
    </recommendedName>
</protein>
<sequence length="70" mass="7176">MATLPVKPPLHCDGTEYVTRHPAAAACATTVVAKPAVTATAVTPAATRAARLLALIMLLTLCARPRPVTA</sequence>